<dbReference type="Proteomes" id="UP000821866">
    <property type="component" value="Chromosome 4"/>
</dbReference>
<keyword evidence="1" id="KW-0812">Transmembrane</keyword>
<keyword evidence="3" id="KW-1185">Reference proteome</keyword>
<evidence type="ECO:0000313" key="2">
    <source>
        <dbReference type="EMBL" id="KAH8028216.1"/>
    </source>
</evidence>
<accession>A0A9J6E2G6</accession>
<name>A0A9J6E2G6_RHIMP</name>
<dbReference type="AlphaFoldDB" id="A0A9J6E2G6"/>
<evidence type="ECO:0000313" key="3">
    <source>
        <dbReference type="Proteomes" id="UP000821866"/>
    </source>
</evidence>
<comment type="caution">
    <text evidence="2">The sequence shown here is derived from an EMBL/GenBank/DDBJ whole genome shotgun (WGS) entry which is preliminary data.</text>
</comment>
<sequence>MPLFRPVLRCPAFVARATQEPRFRHVDDSSKIMIMVALIISCLILTVVAIFTLRGAGDNDDDIIEVDQEKNDKTTKMPLPKAVVIPGIEKDAPGHKTSEPGMVTPVPTPEFTTRTVKEILCTVGHSAVMSSMYPPEGLCQYLYYTDVVIVRDQIRASLVQDSWKLFQVKARTYQYVKGGIGFDYRTFNADAVIAISSVSTMESSDDCYAVPPNVLRSPAPQFPSLETHWPLVRDNTTHARSRTLLGLSFEMGTMFYVLKREVVRPLAGAYANCTGFGMTSRDAVCGPRRNTEFLDEPYVVYSAFLRSDTWKYVAFAEYFTSTRDKYHKALQKYGSVRSRLAWMLFNVHLVDVLRTCGSGTFTVIRLICQEIRGQFQCG</sequence>
<dbReference type="EMBL" id="JABSTU010000006">
    <property type="protein sequence ID" value="KAH8028216.1"/>
    <property type="molecule type" value="Genomic_DNA"/>
</dbReference>
<reference evidence="2" key="1">
    <citation type="journal article" date="2020" name="Cell">
        <title>Large-Scale Comparative Analyses of Tick Genomes Elucidate Their Genetic Diversity and Vector Capacities.</title>
        <authorList>
            <consortium name="Tick Genome and Microbiome Consortium (TIGMIC)"/>
            <person name="Jia N."/>
            <person name="Wang J."/>
            <person name="Shi W."/>
            <person name="Du L."/>
            <person name="Sun Y."/>
            <person name="Zhan W."/>
            <person name="Jiang J.F."/>
            <person name="Wang Q."/>
            <person name="Zhang B."/>
            <person name="Ji P."/>
            <person name="Bell-Sakyi L."/>
            <person name="Cui X.M."/>
            <person name="Yuan T.T."/>
            <person name="Jiang B.G."/>
            <person name="Yang W.F."/>
            <person name="Lam T.T."/>
            <person name="Chang Q.C."/>
            <person name="Ding S.J."/>
            <person name="Wang X.J."/>
            <person name="Zhu J.G."/>
            <person name="Ruan X.D."/>
            <person name="Zhao L."/>
            <person name="Wei J.T."/>
            <person name="Ye R.Z."/>
            <person name="Que T.C."/>
            <person name="Du C.H."/>
            <person name="Zhou Y.H."/>
            <person name="Cheng J.X."/>
            <person name="Dai P.F."/>
            <person name="Guo W.B."/>
            <person name="Han X.H."/>
            <person name="Huang E.J."/>
            <person name="Li L.F."/>
            <person name="Wei W."/>
            <person name="Gao Y.C."/>
            <person name="Liu J.Z."/>
            <person name="Shao H.Z."/>
            <person name="Wang X."/>
            <person name="Wang C.C."/>
            <person name="Yang T.C."/>
            <person name="Huo Q.B."/>
            <person name="Li W."/>
            <person name="Chen H.Y."/>
            <person name="Chen S.E."/>
            <person name="Zhou L.G."/>
            <person name="Ni X.B."/>
            <person name="Tian J.H."/>
            <person name="Sheng Y."/>
            <person name="Liu T."/>
            <person name="Pan Y.S."/>
            <person name="Xia L.Y."/>
            <person name="Li J."/>
            <person name="Zhao F."/>
            <person name="Cao W.C."/>
        </authorList>
    </citation>
    <scope>NUCLEOTIDE SEQUENCE</scope>
    <source>
        <strain evidence="2">Rmic-2018</strain>
    </source>
</reference>
<keyword evidence="1" id="KW-0472">Membrane</keyword>
<reference evidence="2" key="2">
    <citation type="submission" date="2021-09" db="EMBL/GenBank/DDBJ databases">
        <authorList>
            <person name="Jia N."/>
            <person name="Wang J."/>
            <person name="Shi W."/>
            <person name="Du L."/>
            <person name="Sun Y."/>
            <person name="Zhan W."/>
            <person name="Jiang J."/>
            <person name="Wang Q."/>
            <person name="Zhang B."/>
            <person name="Ji P."/>
            <person name="Sakyi L.B."/>
            <person name="Cui X."/>
            <person name="Yuan T."/>
            <person name="Jiang B."/>
            <person name="Yang W."/>
            <person name="Lam T.T.-Y."/>
            <person name="Chang Q."/>
            <person name="Ding S."/>
            <person name="Wang X."/>
            <person name="Zhu J."/>
            <person name="Ruan X."/>
            <person name="Zhao L."/>
            <person name="Wei J."/>
            <person name="Que T."/>
            <person name="Du C."/>
            <person name="Cheng J."/>
            <person name="Dai P."/>
            <person name="Han X."/>
            <person name="Huang E."/>
            <person name="Gao Y."/>
            <person name="Liu J."/>
            <person name="Shao H."/>
            <person name="Ye R."/>
            <person name="Li L."/>
            <person name="Wei W."/>
            <person name="Wang X."/>
            <person name="Wang C."/>
            <person name="Huo Q."/>
            <person name="Li W."/>
            <person name="Guo W."/>
            <person name="Chen H."/>
            <person name="Chen S."/>
            <person name="Zhou L."/>
            <person name="Zhou L."/>
            <person name="Ni X."/>
            <person name="Tian J."/>
            <person name="Zhou Y."/>
            <person name="Sheng Y."/>
            <person name="Liu T."/>
            <person name="Pan Y."/>
            <person name="Xia L."/>
            <person name="Li J."/>
            <person name="Zhao F."/>
            <person name="Cao W."/>
        </authorList>
    </citation>
    <scope>NUCLEOTIDE SEQUENCE</scope>
    <source>
        <strain evidence="2">Rmic-2018</strain>
        <tissue evidence="2">Larvae</tissue>
    </source>
</reference>
<protein>
    <submittedName>
        <fullName evidence="2">Uncharacterized protein</fullName>
    </submittedName>
</protein>
<feature type="transmembrane region" description="Helical" evidence="1">
    <location>
        <begin position="32"/>
        <end position="53"/>
    </location>
</feature>
<organism evidence="2 3">
    <name type="scientific">Rhipicephalus microplus</name>
    <name type="common">Cattle tick</name>
    <name type="synonym">Boophilus microplus</name>
    <dbReference type="NCBI Taxonomy" id="6941"/>
    <lineage>
        <taxon>Eukaryota</taxon>
        <taxon>Metazoa</taxon>
        <taxon>Ecdysozoa</taxon>
        <taxon>Arthropoda</taxon>
        <taxon>Chelicerata</taxon>
        <taxon>Arachnida</taxon>
        <taxon>Acari</taxon>
        <taxon>Parasitiformes</taxon>
        <taxon>Ixodida</taxon>
        <taxon>Ixodoidea</taxon>
        <taxon>Ixodidae</taxon>
        <taxon>Rhipicephalinae</taxon>
        <taxon>Rhipicephalus</taxon>
        <taxon>Boophilus</taxon>
    </lineage>
</organism>
<keyword evidence="1" id="KW-1133">Transmembrane helix</keyword>
<gene>
    <name evidence="2" type="ORF">HPB51_014171</name>
</gene>
<proteinExistence type="predicted"/>
<evidence type="ECO:0000256" key="1">
    <source>
        <dbReference type="SAM" id="Phobius"/>
    </source>
</evidence>